<name>A0ABS4DSR5_9HYPH</name>
<feature type="signal peptide" evidence="1">
    <location>
        <begin position="1"/>
        <end position="24"/>
    </location>
</feature>
<evidence type="ECO:0000256" key="1">
    <source>
        <dbReference type="SAM" id="SignalP"/>
    </source>
</evidence>
<evidence type="ECO:0000313" key="2">
    <source>
        <dbReference type="EMBL" id="MBP1848732.1"/>
    </source>
</evidence>
<comment type="caution">
    <text evidence="2">The sequence shown here is derived from an EMBL/GenBank/DDBJ whole genome shotgun (WGS) entry which is preliminary data.</text>
</comment>
<organism evidence="2 3">
    <name type="scientific">Rhizobium halophytocola</name>
    <dbReference type="NCBI Taxonomy" id="735519"/>
    <lineage>
        <taxon>Bacteria</taxon>
        <taxon>Pseudomonadati</taxon>
        <taxon>Pseudomonadota</taxon>
        <taxon>Alphaproteobacteria</taxon>
        <taxon>Hyphomicrobiales</taxon>
        <taxon>Rhizobiaceae</taxon>
        <taxon>Rhizobium/Agrobacterium group</taxon>
        <taxon>Rhizobium</taxon>
    </lineage>
</organism>
<gene>
    <name evidence="2" type="ORF">J2Z17_000149</name>
</gene>
<dbReference type="RefSeq" id="WP_209941310.1">
    <property type="nucleotide sequence ID" value="NZ_JAGGJU010000001.1"/>
</dbReference>
<reference evidence="2 3" key="1">
    <citation type="submission" date="2021-03" db="EMBL/GenBank/DDBJ databases">
        <title>Genomic Encyclopedia of Type Strains, Phase IV (KMG-IV): sequencing the most valuable type-strain genomes for metagenomic binning, comparative biology and taxonomic classification.</title>
        <authorList>
            <person name="Goeker M."/>
        </authorList>
    </citation>
    <scope>NUCLEOTIDE SEQUENCE [LARGE SCALE GENOMIC DNA]</scope>
    <source>
        <strain evidence="2 3">DSM 21600</strain>
    </source>
</reference>
<dbReference type="PANTHER" id="PTHR39327:SF1">
    <property type="entry name" value="BLR5470 PROTEIN"/>
    <property type="match status" value="1"/>
</dbReference>
<keyword evidence="1" id="KW-0732">Signal</keyword>
<dbReference type="EMBL" id="JAGGJU010000001">
    <property type="protein sequence ID" value="MBP1848732.1"/>
    <property type="molecule type" value="Genomic_DNA"/>
</dbReference>
<keyword evidence="3" id="KW-1185">Reference proteome</keyword>
<dbReference type="Pfam" id="PF06035">
    <property type="entry name" value="Peptidase_C93"/>
    <property type="match status" value="1"/>
</dbReference>
<accession>A0ABS4DSR5</accession>
<dbReference type="PANTHER" id="PTHR39327">
    <property type="match status" value="1"/>
</dbReference>
<dbReference type="Gene3D" id="3.10.620.30">
    <property type="match status" value="1"/>
</dbReference>
<proteinExistence type="predicted"/>
<dbReference type="InterPro" id="IPR010319">
    <property type="entry name" value="Transglutaminase-like_Cys_pept"/>
</dbReference>
<protein>
    <submittedName>
        <fullName evidence="2">Transglutaminase-like cysteine proteinase</fullName>
    </submittedName>
</protein>
<sequence>MWKKMLIAAVSAVAGLAFAFSAEAAGPGGLARNLASAPGVSFIRVDRPTLAPFAYVKFCMTYPGECNSRGGTSLVHLNRAKRGQLFAVNRRINQQIRPVHDAAGLGGDVWQVNVTSGDCEEFALAKRQRLIALGWPSSALRIAVARTYSGEGHAVLVVKTSAGDLVLDNRTTLVKPWQTVALHWEKIQSSDNPRLWYTM</sequence>
<feature type="chain" id="PRO_5047329836" evidence="1">
    <location>
        <begin position="25"/>
        <end position="199"/>
    </location>
</feature>
<dbReference type="Proteomes" id="UP000759443">
    <property type="component" value="Unassembled WGS sequence"/>
</dbReference>
<evidence type="ECO:0000313" key="3">
    <source>
        <dbReference type="Proteomes" id="UP000759443"/>
    </source>
</evidence>